<dbReference type="InterPro" id="IPR012863">
    <property type="entry name" value="DUF1636"/>
</dbReference>
<evidence type="ECO:0000313" key="1">
    <source>
        <dbReference type="EMBL" id="MBO0345259.1"/>
    </source>
</evidence>
<protein>
    <submittedName>
        <fullName evidence="1">DUF1636 family protein</fullName>
    </submittedName>
</protein>
<dbReference type="Proteomes" id="UP000664779">
    <property type="component" value="Unassembled WGS sequence"/>
</dbReference>
<evidence type="ECO:0000313" key="2">
    <source>
        <dbReference type="Proteomes" id="UP000664779"/>
    </source>
</evidence>
<proteinExistence type="predicted"/>
<keyword evidence="2" id="KW-1185">Reference proteome</keyword>
<sequence length="116" mass="12735">MPVYLHLCSTCDAGRSQEDLMLMQRTFAQARLPRPVTVLTQPCMNVCSEPVTLSLQGQGLATCIFSGVQVEKDIDDLVATVRCWVEAPAGWIDNALACGRLRFCLKARVPALPEAR</sequence>
<dbReference type="EMBL" id="JAFLNF010000003">
    <property type="protein sequence ID" value="MBO0345259.1"/>
    <property type="molecule type" value="Genomic_DNA"/>
</dbReference>
<name>A0A939EQJ5_9HYPH</name>
<reference evidence="1" key="1">
    <citation type="submission" date="2021-03" db="EMBL/GenBank/DDBJ databases">
        <title>Roseibium sp. CAU 1637 isolated from Incheon.</title>
        <authorList>
            <person name="Kim W."/>
        </authorList>
    </citation>
    <scope>NUCLEOTIDE SEQUENCE</scope>
    <source>
        <strain evidence="1">CAU 1637</strain>
    </source>
</reference>
<comment type="caution">
    <text evidence="1">The sequence shown here is derived from an EMBL/GenBank/DDBJ whole genome shotgun (WGS) entry which is preliminary data.</text>
</comment>
<organism evidence="1 2">
    <name type="scientific">Roseibium limicola</name>
    <dbReference type="NCBI Taxonomy" id="2816037"/>
    <lineage>
        <taxon>Bacteria</taxon>
        <taxon>Pseudomonadati</taxon>
        <taxon>Pseudomonadota</taxon>
        <taxon>Alphaproteobacteria</taxon>
        <taxon>Hyphomicrobiales</taxon>
        <taxon>Stappiaceae</taxon>
        <taxon>Roseibium</taxon>
    </lineage>
</organism>
<dbReference type="AlphaFoldDB" id="A0A939EQJ5"/>
<gene>
    <name evidence="1" type="ORF">J0X15_08505</name>
</gene>
<accession>A0A939EQJ5</accession>
<dbReference type="Pfam" id="PF07845">
    <property type="entry name" value="DUF1636"/>
    <property type="match status" value="1"/>
</dbReference>